<dbReference type="InterPro" id="IPR000499">
    <property type="entry name" value="Endthln_rcpt"/>
</dbReference>
<dbReference type="InterPro" id="IPR002175">
    <property type="entry name" value="ETA_rcpt"/>
</dbReference>
<keyword evidence="5" id="KW-0597">Phosphoprotein</keyword>
<evidence type="ECO:0000256" key="14">
    <source>
        <dbReference type="ARBA" id="ARBA00023224"/>
    </source>
</evidence>
<evidence type="ECO:0000256" key="1">
    <source>
        <dbReference type="ARBA" id="ARBA00004651"/>
    </source>
</evidence>
<feature type="chain" id="PRO_5039916384" description="Endothelin-1 receptor" evidence="19">
    <location>
        <begin position="17"/>
        <end position="411"/>
    </location>
</feature>
<dbReference type="PROSITE" id="PS00237">
    <property type="entry name" value="G_PROTEIN_RECEP_F1_1"/>
    <property type="match status" value="1"/>
</dbReference>
<comment type="subunit">
    <text evidence="2">Interacts with HDAC7 and KAT5.</text>
</comment>
<dbReference type="PANTHER" id="PTHR46099:SF2">
    <property type="entry name" value="ENDOTHELIN-1 RECEPTOR"/>
    <property type="match status" value="1"/>
</dbReference>
<dbReference type="CDD" id="cd15975">
    <property type="entry name" value="7tmA_ET-AR"/>
    <property type="match status" value="1"/>
</dbReference>
<name>A0A8C1E8K6_CYPCA</name>
<feature type="transmembrane region" description="Helical" evidence="18">
    <location>
        <begin position="114"/>
        <end position="139"/>
    </location>
</feature>
<evidence type="ECO:0000256" key="16">
    <source>
        <dbReference type="ARBA" id="ARBA00030983"/>
    </source>
</evidence>
<dbReference type="GO" id="GO:0042310">
    <property type="term" value="P:vasoconstriction"/>
    <property type="evidence" value="ECO:0007669"/>
    <property type="project" value="InterPro"/>
</dbReference>
<evidence type="ECO:0000256" key="4">
    <source>
        <dbReference type="ARBA" id="ARBA00022475"/>
    </source>
</evidence>
<evidence type="ECO:0000256" key="3">
    <source>
        <dbReference type="ARBA" id="ARBA00013809"/>
    </source>
</evidence>
<dbReference type="SUPFAM" id="SSF81321">
    <property type="entry name" value="Family A G protein-coupled receptor-like"/>
    <property type="match status" value="1"/>
</dbReference>
<evidence type="ECO:0000256" key="10">
    <source>
        <dbReference type="ARBA" id="ARBA00023136"/>
    </source>
</evidence>
<organism evidence="21 22">
    <name type="scientific">Cyprinus carpio carpio</name>
    <dbReference type="NCBI Taxonomy" id="630221"/>
    <lineage>
        <taxon>Eukaryota</taxon>
        <taxon>Metazoa</taxon>
        <taxon>Chordata</taxon>
        <taxon>Craniata</taxon>
        <taxon>Vertebrata</taxon>
        <taxon>Euteleostomi</taxon>
        <taxon>Actinopterygii</taxon>
        <taxon>Neopterygii</taxon>
        <taxon>Teleostei</taxon>
        <taxon>Ostariophysi</taxon>
        <taxon>Cypriniformes</taxon>
        <taxon>Cyprinidae</taxon>
        <taxon>Cyprininae</taxon>
        <taxon>Cyprinus</taxon>
    </lineage>
</organism>
<dbReference type="InterPro" id="IPR000276">
    <property type="entry name" value="GPCR_Rhodpsn"/>
</dbReference>
<keyword evidence="12 17" id="KW-0675">Receptor</keyword>
<dbReference type="PRINTS" id="PR00366">
    <property type="entry name" value="ENDOTHELINR"/>
</dbReference>
<dbReference type="GO" id="GO:0048484">
    <property type="term" value="P:enteric nervous system development"/>
    <property type="evidence" value="ECO:0007669"/>
    <property type="project" value="InterPro"/>
</dbReference>
<evidence type="ECO:0000256" key="12">
    <source>
        <dbReference type="ARBA" id="ARBA00023170"/>
    </source>
</evidence>
<evidence type="ECO:0000256" key="2">
    <source>
        <dbReference type="ARBA" id="ARBA00011811"/>
    </source>
</evidence>
<feature type="transmembrane region" description="Helical" evidence="18">
    <location>
        <begin position="77"/>
        <end position="102"/>
    </location>
</feature>
<evidence type="ECO:0000256" key="11">
    <source>
        <dbReference type="ARBA" id="ARBA00023157"/>
    </source>
</evidence>
<keyword evidence="10 18" id="KW-0472">Membrane</keyword>
<keyword evidence="8 18" id="KW-1133">Transmembrane helix</keyword>
<dbReference type="PRINTS" id="PR00237">
    <property type="entry name" value="GPCRRHODOPSN"/>
</dbReference>
<feature type="transmembrane region" description="Helical" evidence="18">
    <location>
        <begin position="253"/>
        <end position="280"/>
    </location>
</feature>
<dbReference type="PANTHER" id="PTHR46099">
    <property type="entry name" value="G_PROTEIN_RECEP_F1_2 DOMAIN-CONTAINING PROTEIN"/>
    <property type="match status" value="1"/>
</dbReference>
<dbReference type="GO" id="GO:0048066">
    <property type="term" value="P:developmental pigmentation"/>
    <property type="evidence" value="ECO:0007669"/>
    <property type="project" value="TreeGrafter"/>
</dbReference>
<dbReference type="GO" id="GO:0005886">
    <property type="term" value="C:plasma membrane"/>
    <property type="evidence" value="ECO:0007669"/>
    <property type="project" value="UniProtKB-SubCell"/>
</dbReference>
<dbReference type="FunFam" id="1.20.1070.10:FF:000076">
    <property type="entry name" value="Endothelin receptor type B"/>
    <property type="match status" value="1"/>
</dbReference>
<keyword evidence="4" id="KW-1003">Cell membrane</keyword>
<comment type="function">
    <text evidence="15">Receptor for endothelin-1. Mediates its action by association with G proteins that activate a phosphatidylinositol-calcium second messenger system. The rank order of binding affinities for ET-A is: ET1 &gt; ET2 &gt;&gt; ET3.</text>
</comment>
<evidence type="ECO:0000256" key="6">
    <source>
        <dbReference type="ARBA" id="ARBA00022692"/>
    </source>
</evidence>
<keyword evidence="11" id="KW-1015">Disulfide bond</keyword>
<evidence type="ECO:0000256" key="13">
    <source>
        <dbReference type="ARBA" id="ARBA00023180"/>
    </source>
</evidence>
<dbReference type="InterPro" id="IPR051193">
    <property type="entry name" value="GPCR_endothelin_rcpt"/>
</dbReference>
<accession>A0A8C1E8K6</accession>
<dbReference type="GeneTree" id="ENSGT01150000286932"/>
<feature type="signal peptide" evidence="19">
    <location>
        <begin position="1"/>
        <end position="16"/>
    </location>
</feature>
<dbReference type="AlphaFoldDB" id="A0A8C1E8K6"/>
<evidence type="ECO:0000259" key="20">
    <source>
        <dbReference type="PROSITE" id="PS50262"/>
    </source>
</evidence>
<evidence type="ECO:0000256" key="18">
    <source>
        <dbReference type="SAM" id="Phobius"/>
    </source>
</evidence>
<keyword evidence="14 17" id="KW-0807">Transducer</keyword>
<keyword evidence="13" id="KW-0325">Glycoprotein</keyword>
<reference evidence="21" key="2">
    <citation type="submission" date="2025-09" db="UniProtKB">
        <authorList>
            <consortium name="Ensembl"/>
        </authorList>
    </citation>
    <scope>IDENTIFICATION</scope>
</reference>
<dbReference type="GO" id="GO:0004962">
    <property type="term" value="F:endothelin receptor activity"/>
    <property type="evidence" value="ECO:0007669"/>
    <property type="project" value="InterPro"/>
</dbReference>
<evidence type="ECO:0000256" key="17">
    <source>
        <dbReference type="RuleBase" id="RU000688"/>
    </source>
</evidence>
<keyword evidence="6 17" id="KW-0812">Transmembrane</keyword>
<sequence>MGITTLQLVLLMAVLATVGICHINGTEEVLQNFTTSKINVHKGLQPANRKALLDNNTRLKGPPACKDPTFIKHYFKYINTIISCAVFVVGMVGNATLLRIIYQNKCMRNGPNALIASLALGDLIYITIDIPINVYKLLLTKWPFDESPFGLFLCKLVPFLQKASVGITVLNLCALSVDRYRAVASWSRVQGVGIPLFTAIEIFSIWVMSIILAVPEAVVFNMVTFNYNNQTYRTCMLKPETDSMRFYVNWKDWWLFGFYFCVPLACTAIFYTLMTCEMLYHRNGSLRIALSEHLKQRREVAKAVFCLVLIFALCWFPLHLSRLLKKTVYAPNDESRCDLLNFLLIMDYFGINLATVNSCINPIILYFVSKKFKNCFKVSLKHLASFICLPLQTDSHRKTVPKRISLRLCKI</sequence>
<keyword evidence="22" id="KW-1185">Reference proteome</keyword>
<dbReference type="InterPro" id="IPR017452">
    <property type="entry name" value="GPCR_Rhodpsn_7TM"/>
</dbReference>
<feature type="transmembrane region" description="Helical" evidence="18">
    <location>
        <begin position="348"/>
        <end position="368"/>
    </location>
</feature>
<dbReference type="PROSITE" id="PS50262">
    <property type="entry name" value="G_PROTEIN_RECEP_F1_2"/>
    <property type="match status" value="1"/>
</dbReference>
<keyword evidence="9 17" id="KW-0297">G-protein coupled receptor</keyword>
<evidence type="ECO:0000256" key="9">
    <source>
        <dbReference type="ARBA" id="ARBA00023040"/>
    </source>
</evidence>
<feature type="domain" description="G-protein coupled receptors family 1 profile" evidence="20">
    <location>
        <begin position="93"/>
        <end position="365"/>
    </location>
</feature>
<dbReference type="PRINTS" id="PR00570">
    <property type="entry name" value="ENDOTHELINAR"/>
</dbReference>
<feature type="transmembrane region" description="Helical" evidence="18">
    <location>
        <begin position="159"/>
        <end position="177"/>
    </location>
</feature>
<feature type="transmembrane region" description="Helical" evidence="18">
    <location>
        <begin position="300"/>
        <end position="318"/>
    </location>
</feature>
<dbReference type="GO" id="GO:0008217">
    <property type="term" value="P:regulation of blood pressure"/>
    <property type="evidence" value="ECO:0007669"/>
    <property type="project" value="InterPro"/>
</dbReference>
<evidence type="ECO:0000256" key="7">
    <source>
        <dbReference type="ARBA" id="ARBA00022729"/>
    </source>
</evidence>
<evidence type="ECO:0000313" key="22">
    <source>
        <dbReference type="Proteomes" id="UP001108240"/>
    </source>
</evidence>
<dbReference type="Proteomes" id="UP001108240">
    <property type="component" value="Unplaced"/>
</dbReference>
<reference evidence="21" key="1">
    <citation type="submission" date="2025-08" db="UniProtKB">
        <authorList>
            <consortium name="Ensembl"/>
        </authorList>
    </citation>
    <scope>IDENTIFICATION</scope>
</reference>
<protein>
    <recommendedName>
        <fullName evidence="3">Endothelin-1 receptor</fullName>
    </recommendedName>
    <alternativeName>
        <fullName evidence="16">Endothelin receptor type A</fullName>
    </alternativeName>
</protein>
<feature type="transmembrane region" description="Helical" evidence="18">
    <location>
        <begin position="189"/>
        <end position="214"/>
    </location>
</feature>
<evidence type="ECO:0000256" key="15">
    <source>
        <dbReference type="ARBA" id="ARBA00025187"/>
    </source>
</evidence>
<dbReference type="Gene3D" id="1.20.1070.10">
    <property type="entry name" value="Rhodopsin 7-helix transmembrane proteins"/>
    <property type="match status" value="1"/>
</dbReference>
<proteinExistence type="inferred from homology"/>
<dbReference type="Pfam" id="PF00001">
    <property type="entry name" value="7tm_1"/>
    <property type="match status" value="1"/>
</dbReference>
<evidence type="ECO:0000256" key="19">
    <source>
        <dbReference type="SAM" id="SignalP"/>
    </source>
</evidence>
<comment type="similarity">
    <text evidence="17">Belongs to the G-protein coupled receptor 1 family.</text>
</comment>
<evidence type="ECO:0000256" key="8">
    <source>
        <dbReference type="ARBA" id="ARBA00022989"/>
    </source>
</evidence>
<evidence type="ECO:0000313" key="21">
    <source>
        <dbReference type="Ensembl" id="ENSCCRP00000070587.2"/>
    </source>
</evidence>
<evidence type="ECO:0000256" key="5">
    <source>
        <dbReference type="ARBA" id="ARBA00022553"/>
    </source>
</evidence>
<dbReference type="Ensembl" id="ENSCCRT00000076441.2">
    <property type="protein sequence ID" value="ENSCCRP00000070587.2"/>
    <property type="gene ID" value="ENSCCRG00000056916.1"/>
</dbReference>
<comment type="subcellular location">
    <subcellularLocation>
        <location evidence="1">Cell membrane</location>
        <topology evidence="1">Multi-pass membrane protein</topology>
    </subcellularLocation>
</comment>
<keyword evidence="7 19" id="KW-0732">Signal</keyword>